<organism evidence="1 2">
    <name type="scientific">Ensete ventricosum</name>
    <name type="common">Abyssinian banana</name>
    <name type="synonym">Musa ensete</name>
    <dbReference type="NCBI Taxonomy" id="4639"/>
    <lineage>
        <taxon>Eukaryota</taxon>
        <taxon>Viridiplantae</taxon>
        <taxon>Streptophyta</taxon>
        <taxon>Embryophyta</taxon>
        <taxon>Tracheophyta</taxon>
        <taxon>Spermatophyta</taxon>
        <taxon>Magnoliopsida</taxon>
        <taxon>Liliopsida</taxon>
        <taxon>Zingiberales</taxon>
        <taxon>Musaceae</taxon>
        <taxon>Ensete</taxon>
    </lineage>
</organism>
<dbReference type="AlphaFoldDB" id="A0A426WVI3"/>
<evidence type="ECO:0000313" key="1">
    <source>
        <dbReference type="EMBL" id="RRT31250.1"/>
    </source>
</evidence>
<accession>A0A426WVI3</accession>
<dbReference type="EMBL" id="AMZH03042723">
    <property type="protein sequence ID" value="RRT31250.1"/>
    <property type="molecule type" value="Genomic_DNA"/>
</dbReference>
<proteinExistence type="predicted"/>
<name>A0A426WVI3_ENSVE</name>
<protein>
    <submittedName>
        <fullName evidence="1">Uncharacterized protein</fullName>
    </submittedName>
</protein>
<gene>
    <name evidence="1" type="ORF">B296_00056652</name>
</gene>
<evidence type="ECO:0000313" key="2">
    <source>
        <dbReference type="Proteomes" id="UP000287651"/>
    </source>
</evidence>
<comment type="caution">
    <text evidence="1">The sequence shown here is derived from an EMBL/GenBank/DDBJ whole genome shotgun (WGS) entry which is preliminary data.</text>
</comment>
<sequence length="51" mass="5781">MVSRMSMVSRKNATFINFVQSRVSIDFSCTIPEIQNTSNSRCISPWVVIQA</sequence>
<dbReference type="Proteomes" id="UP000287651">
    <property type="component" value="Unassembled WGS sequence"/>
</dbReference>
<reference evidence="1 2" key="1">
    <citation type="journal article" date="2014" name="Agronomy (Basel)">
        <title>A Draft Genome Sequence for Ensete ventricosum, the Drought-Tolerant Tree Against Hunger.</title>
        <authorList>
            <person name="Harrison J."/>
            <person name="Moore K.A."/>
            <person name="Paszkiewicz K."/>
            <person name="Jones T."/>
            <person name="Grant M."/>
            <person name="Ambacheew D."/>
            <person name="Muzemil S."/>
            <person name="Studholme D.J."/>
        </authorList>
    </citation>
    <scope>NUCLEOTIDE SEQUENCE [LARGE SCALE GENOMIC DNA]</scope>
</reference>